<accession>A0A7W7QKV9</accession>
<dbReference type="InterPro" id="IPR007560">
    <property type="entry name" value="Restrct_endonuc_IV_Mrr"/>
</dbReference>
<protein>
    <submittedName>
        <fullName evidence="4">Restriction system protein</fullName>
    </submittedName>
</protein>
<dbReference type="GO" id="GO:0003677">
    <property type="term" value="F:DNA binding"/>
    <property type="evidence" value="ECO:0007669"/>
    <property type="project" value="InterPro"/>
</dbReference>
<dbReference type="GO" id="GO:0015666">
    <property type="term" value="F:restriction endodeoxyribonuclease activity"/>
    <property type="evidence" value="ECO:0007669"/>
    <property type="project" value="TreeGrafter"/>
</dbReference>
<dbReference type="SUPFAM" id="SSF103473">
    <property type="entry name" value="MFS general substrate transporter"/>
    <property type="match status" value="1"/>
</dbReference>
<keyword evidence="2" id="KW-0812">Transmembrane</keyword>
<evidence type="ECO:0000313" key="5">
    <source>
        <dbReference type="Proteomes" id="UP000552644"/>
    </source>
</evidence>
<feature type="compositionally biased region" description="Basic residues" evidence="1">
    <location>
        <begin position="7"/>
        <end position="23"/>
    </location>
</feature>
<dbReference type="PANTHER" id="PTHR30015:SF6">
    <property type="entry name" value="SLL1429 PROTEIN"/>
    <property type="match status" value="1"/>
</dbReference>
<reference evidence="4 5" key="1">
    <citation type="submission" date="2020-08" db="EMBL/GenBank/DDBJ databases">
        <title>Genomic Encyclopedia of Type Strains, Phase III (KMG-III): the genomes of soil and plant-associated and newly described type strains.</title>
        <authorList>
            <person name="Whitman W."/>
        </authorList>
    </citation>
    <scope>NUCLEOTIDE SEQUENCE [LARGE SCALE GENOMIC DNA]</scope>
    <source>
        <strain evidence="4 5">CECT 8840</strain>
    </source>
</reference>
<sequence length="223" mass="24340">MADRRSAGRRRPASARRRGGRRGKGRETGLVLWLAGVALAFLLLRAILPFLQRNWPWFVAAAVVALVLVAAFAVLRARVQAERERRWFRENAELERVDRLSGTEFERLTAELLRRDGFRHVRLLGGAGDRGVDLTAVGPGGEPFAFQCKRYTGNVGASQVRDFLGALAHAFAGHTGVLVTSGRLTRPALTEANQGGLILVERERLAAWLGGEALLPGRTARGG</sequence>
<evidence type="ECO:0000256" key="1">
    <source>
        <dbReference type="SAM" id="MobiDB-lite"/>
    </source>
</evidence>
<dbReference type="PANTHER" id="PTHR30015">
    <property type="entry name" value="MRR RESTRICTION SYSTEM PROTEIN"/>
    <property type="match status" value="1"/>
</dbReference>
<dbReference type="RefSeq" id="WP_184713944.1">
    <property type="nucleotide sequence ID" value="NZ_JACHJP010000002.1"/>
</dbReference>
<dbReference type="GO" id="GO:0009307">
    <property type="term" value="P:DNA restriction-modification system"/>
    <property type="evidence" value="ECO:0007669"/>
    <property type="project" value="InterPro"/>
</dbReference>
<gene>
    <name evidence="4" type="ORF">FHS44_002344</name>
</gene>
<feature type="transmembrane region" description="Helical" evidence="2">
    <location>
        <begin position="30"/>
        <end position="51"/>
    </location>
</feature>
<dbReference type="EMBL" id="JACHJP010000002">
    <property type="protein sequence ID" value="MBB4915259.1"/>
    <property type="molecule type" value="Genomic_DNA"/>
</dbReference>
<evidence type="ECO:0000256" key="2">
    <source>
        <dbReference type="SAM" id="Phobius"/>
    </source>
</evidence>
<evidence type="ECO:0000259" key="3">
    <source>
        <dbReference type="Pfam" id="PF04471"/>
    </source>
</evidence>
<feature type="transmembrane region" description="Helical" evidence="2">
    <location>
        <begin position="57"/>
        <end position="79"/>
    </location>
</feature>
<dbReference type="Pfam" id="PF04471">
    <property type="entry name" value="Mrr_cat"/>
    <property type="match status" value="1"/>
</dbReference>
<keyword evidence="2" id="KW-1133">Transmembrane helix</keyword>
<feature type="region of interest" description="Disordered" evidence="1">
    <location>
        <begin position="1"/>
        <end position="23"/>
    </location>
</feature>
<feature type="domain" description="Restriction endonuclease type IV Mrr" evidence="3">
    <location>
        <begin position="98"/>
        <end position="209"/>
    </location>
</feature>
<dbReference type="InterPro" id="IPR011335">
    <property type="entry name" value="Restrct_endonuc-II-like"/>
</dbReference>
<dbReference type="InterPro" id="IPR036259">
    <property type="entry name" value="MFS_trans_sf"/>
</dbReference>
<evidence type="ECO:0000313" key="4">
    <source>
        <dbReference type="EMBL" id="MBB4915259.1"/>
    </source>
</evidence>
<dbReference type="InterPro" id="IPR011856">
    <property type="entry name" value="tRNA_endonuc-like_dom_sf"/>
</dbReference>
<dbReference type="AlphaFoldDB" id="A0A7W7QKV9"/>
<comment type="caution">
    <text evidence="4">The sequence shown here is derived from an EMBL/GenBank/DDBJ whole genome shotgun (WGS) entry which is preliminary data.</text>
</comment>
<proteinExistence type="predicted"/>
<dbReference type="SUPFAM" id="SSF52980">
    <property type="entry name" value="Restriction endonuclease-like"/>
    <property type="match status" value="1"/>
</dbReference>
<name>A0A7W7QKV9_9ACTN</name>
<dbReference type="InterPro" id="IPR052906">
    <property type="entry name" value="Type_IV_Methyl-Rstrct_Enzyme"/>
</dbReference>
<keyword evidence="2" id="KW-0472">Membrane</keyword>
<organism evidence="4 5">
    <name type="scientific">Streptosporangium saharense</name>
    <dbReference type="NCBI Taxonomy" id="1706840"/>
    <lineage>
        <taxon>Bacteria</taxon>
        <taxon>Bacillati</taxon>
        <taxon>Actinomycetota</taxon>
        <taxon>Actinomycetes</taxon>
        <taxon>Streptosporangiales</taxon>
        <taxon>Streptosporangiaceae</taxon>
        <taxon>Streptosporangium</taxon>
    </lineage>
</organism>
<dbReference type="Gene3D" id="3.40.1350.10">
    <property type="match status" value="1"/>
</dbReference>
<keyword evidence="5" id="KW-1185">Reference proteome</keyword>
<dbReference type="Proteomes" id="UP000552644">
    <property type="component" value="Unassembled WGS sequence"/>
</dbReference>